<evidence type="ECO:0000256" key="6">
    <source>
        <dbReference type="RuleBase" id="RU000481"/>
    </source>
</evidence>
<feature type="domain" description="Aminotransferase class I/classII large" evidence="7">
    <location>
        <begin position="30"/>
        <end position="392"/>
    </location>
</feature>
<evidence type="ECO:0000256" key="5">
    <source>
        <dbReference type="ARBA" id="ARBA00022898"/>
    </source>
</evidence>
<evidence type="ECO:0000256" key="2">
    <source>
        <dbReference type="ARBA" id="ARBA00007441"/>
    </source>
</evidence>
<dbReference type="InterPro" id="IPR015421">
    <property type="entry name" value="PyrdxlP-dep_Trfase_major"/>
</dbReference>
<dbReference type="InterPro" id="IPR004838">
    <property type="entry name" value="NHTrfase_class1_PyrdxlP-BS"/>
</dbReference>
<dbReference type="Gene3D" id="3.90.1150.10">
    <property type="entry name" value="Aspartate Aminotransferase, domain 1"/>
    <property type="match status" value="1"/>
</dbReference>
<dbReference type="InterPro" id="IPR050596">
    <property type="entry name" value="AspAT/PAT-like"/>
</dbReference>
<keyword evidence="9" id="KW-1185">Reference proteome</keyword>
<evidence type="ECO:0000259" key="7">
    <source>
        <dbReference type="Pfam" id="PF00155"/>
    </source>
</evidence>
<dbReference type="Proteomes" id="UP000199561">
    <property type="component" value="Unassembled WGS sequence"/>
</dbReference>
<sequence>MELSKRAQAIKPSPTLAVTAKAAKLKSEGKDIIGLGAGEPDFDTPQHIKDAAITAIDAGFTKYTQVGGTPGLKKAIIAKFKRDNDLDYTAKQILVSCGGKQSFFNLALATINPGDEVIIPAPYWVSYPDIVLIAEGKPVFIGTGIEDNFKITAQQLEEAITPKTRMFIINSPSNPSGSVYTIDELRALGEVIKKHPNILIVSDDMYEHILLSDDKFVNILNACPELYTRTMVLNGVSKAYAMTGWRIGYCGGPEQIITGMENIQSQSTSNPTSISQIAAEAALNGDQSCMIPMQAAFKERNQFVTYELNRIPGIRCLSAGGAFYAFADVRQAIRTCQERKLIENDSDITFSEFLLEKAGVAVVPGSAFGCKGYVRLSFATSIQNLKMAIERIGNLLR</sequence>
<keyword evidence="3 6" id="KW-0032">Aminotransferase</keyword>
<dbReference type="FunFam" id="3.40.640.10:FF:000033">
    <property type="entry name" value="Aspartate aminotransferase"/>
    <property type="match status" value="1"/>
</dbReference>
<keyword evidence="4 6" id="KW-0808">Transferase</keyword>
<evidence type="ECO:0000256" key="4">
    <source>
        <dbReference type="ARBA" id="ARBA00022679"/>
    </source>
</evidence>
<dbReference type="PANTHER" id="PTHR46383">
    <property type="entry name" value="ASPARTATE AMINOTRANSFERASE"/>
    <property type="match status" value="1"/>
</dbReference>
<comment type="cofactor">
    <cofactor evidence="1 6">
        <name>pyridoxal 5'-phosphate</name>
        <dbReference type="ChEBI" id="CHEBI:597326"/>
    </cofactor>
</comment>
<comment type="similarity">
    <text evidence="2 6">Belongs to the class-I pyridoxal-phosphate-dependent aminotransferase family.</text>
</comment>
<keyword evidence="5" id="KW-0663">Pyridoxal phosphate</keyword>
<evidence type="ECO:0000256" key="3">
    <source>
        <dbReference type="ARBA" id="ARBA00022576"/>
    </source>
</evidence>
<reference evidence="8 9" key="1">
    <citation type="submission" date="2016-10" db="EMBL/GenBank/DDBJ databases">
        <authorList>
            <person name="de Groot N.N."/>
        </authorList>
    </citation>
    <scope>NUCLEOTIDE SEQUENCE [LARGE SCALE GENOMIC DNA]</scope>
    <source>
        <strain evidence="8 9">Nm146</strain>
    </source>
</reference>
<accession>A0A1I4SY16</accession>
<dbReference type="InterPro" id="IPR015422">
    <property type="entry name" value="PyrdxlP-dep_Trfase_small"/>
</dbReference>
<gene>
    <name evidence="8" type="ORF">SAMN05421880_12723</name>
</gene>
<dbReference type="GO" id="GO:0030170">
    <property type="term" value="F:pyridoxal phosphate binding"/>
    <property type="evidence" value="ECO:0007669"/>
    <property type="project" value="InterPro"/>
</dbReference>
<evidence type="ECO:0000313" key="9">
    <source>
        <dbReference type="Proteomes" id="UP000199561"/>
    </source>
</evidence>
<evidence type="ECO:0000256" key="1">
    <source>
        <dbReference type="ARBA" id="ARBA00001933"/>
    </source>
</evidence>
<dbReference type="RefSeq" id="WP_090671172.1">
    <property type="nucleotide sequence ID" value="NZ_FOUF01000027.1"/>
</dbReference>
<dbReference type="EC" id="2.6.1.-" evidence="6"/>
<dbReference type="Gene3D" id="3.40.640.10">
    <property type="entry name" value="Type I PLP-dependent aspartate aminotransferase-like (Major domain)"/>
    <property type="match status" value="1"/>
</dbReference>
<proteinExistence type="inferred from homology"/>
<evidence type="ECO:0000313" key="8">
    <source>
        <dbReference type="EMBL" id="SFM69297.1"/>
    </source>
</evidence>
<dbReference type="GO" id="GO:0006520">
    <property type="term" value="P:amino acid metabolic process"/>
    <property type="evidence" value="ECO:0007669"/>
    <property type="project" value="InterPro"/>
</dbReference>
<dbReference type="PANTHER" id="PTHR46383:SF1">
    <property type="entry name" value="ASPARTATE AMINOTRANSFERASE"/>
    <property type="match status" value="1"/>
</dbReference>
<dbReference type="EMBL" id="FOUF01000027">
    <property type="protein sequence ID" value="SFM69297.1"/>
    <property type="molecule type" value="Genomic_DNA"/>
</dbReference>
<dbReference type="GO" id="GO:0008483">
    <property type="term" value="F:transaminase activity"/>
    <property type="evidence" value="ECO:0007669"/>
    <property type="project" value="UniProtKB-KW"/>
</dbReference>
<organism evidence="8 9">
    <name type="scientific">Nitrosomonas nitrosa</name>
    <dbReference type="NCBI Taxonomy" id="52442"/>
    <lineage>
        <taxon>Bacteria</taxon>
        <taxon>Pseudomonadati</taxon>
        <taxon>Pseudomonadota</taxon>
        <taxon>Betaproteobacteria</taxon>
        <taxon>Nitrosomonadales</taxon>
        <taxon>Nitrosomonadaceae</taxon>
        <taxon>Nitrosomonas</taxon>
    </lineage>
</organism>
<dbReference type="AlphaFoldDB" id="A0A1I4SY16"/>
<name>A0A1I4SY16_9PROT</name>
<protein>
    <recommendedName>
        <fullName evidence="6">Aminotransferase</fullName>
        <ecNumber evidence="6">2.6.1.-</ecNumber>
    </recommendedName>
</protein>
<dbReference type="CDD" id="cd00609">
    <property type="entry name" value="AAT_like"/>
    <property type="match status" value="1"/>
</dbReference>
<dbReference type="Pfam" id="PF00155">
    <property type="entry name" value="Aminotran_1_2"/>
    <property type="match status" value="1"/>
</dbReference>
<dbReference type="SUPFAM" id="SSF53383">
    <property type="entry name" value="PLP-dependent transferases"/>
    <property type="match status" value="1"/>
</dbReference>
<dbReference type="PROSITE" id="PS00105">
    <property type="entry name" value="AA_TRANSFER_CLASS_1"/>
    <property type="match status" value="1"/>
</dbReference>
<dbReference type="STRING" id="52442.SAMN05421880_12723"/>
<dbReference type="InterPro" id="IPR015424">
    <property type="entry name" value="PyrdxlP-dep_Trfase"/>
</dbReference>
<dbReference type="InterPro" id="IPR004839">
    <property type="entry name" value="Aminotransferase_I/II_large"/>
</dbReference>